<protein>
    <submittedName>
        <fullName evidence="2">Uncharacterized protein</fullName>
    </submittedName>
</protein>
<proteinExistence type="predicted"/>
<feature type="transmembrane region" description="Helical" evidence="1">
    <location>
        <begin position="7"/>
        <end position="27"/>
    </location>
</feature>
<organism evidence="2 3">
    <name type="scientific">Heterostelium pallidum (strain ATCC 26659 / Pp 5 / PN500)</name>
    <name type="common">Cellular slime mold</name>
    <name type="synonym">Polysphondylium pallidum</name>
    <dbReference type="NCBI Taxonomy" id="670386"/>
    <lineage>
        <taxon>Eukaryota</taxon>
        <taxon>Amoebozoa</taxon>
        <taxon>Evosea</taxon>
        <taxon>Eumycetozoa</taxon>
        <taxon>Dictyostelia</taxon>
        <taxon>Acytosteliales</taxon>
        <taxon>Acytosteliaceae</taxon>
        <taxon>Heterostelium</taxon>
    </lineage>
</organism>
<dbReference type="RefSeq" id="XP_020428749.1">
    <property type="nucleotide sequence ID" value="XM_020580709.1"/>
</dbReference>
<keyword evidence="1" id="KW-1133">Transmembrane helix</keyword>
<sequence length="94" mass="10115">MCISTTIIVFISFFLTFKFLLLIILGGQQECTWICVPNGQQITTDSAPVTTAAGSTFPPRFNSTAAGASNNSGKLQYSHIGLAFLTFIVITIVH</sequence>
<keyword evidence="3" id="KW-1185">Reference proteome</keyword>
<reference evidence="2 3" key="1">
    <citation type="journal article" date="2011" name="Genome Res.">
        <title>Phylogeny-wide analysis of social amoeba genomes highlights ancient origins for complex intercellular communication.</title>
        <authorList>
            <person name="Heidel A.J."/>
            <person name="Lawal H.M."/>
            <person name="Felder M."/>
            <person name="Schilde C."/>
            <person name="Helps N.R."/>
            <person name="Tunggal B."/>
            <person name="Rivero F."/>
            <person name="John U."/>
            <person name="Schleicher M."/>
            <person name="Eichinger L."/>
            <person name="Platzer M."/>
            <person name="Noegel A.A."/>
            <person name="Schaap P."/>
            <person name="Gloeckner G."/>
        </authorList>
    </citation>
    <scope>NUCLEOTIDE SEQUENCE [LARGE SCALE GENOMIC DNA]</scope>
    <source>
        <strain evidence="3">ATCC 26659 / Pp 5 / PN500</strain>
    </source>
</reference>
<dbReference type="InParanoid" id="D3BPQ5"/>
<name>D3BPQ5_HETP5</name>
<feature type="transmembrane region" description="Helical" evidence="1">
    <location>
        <begin position="75"/>
        <end position="93"/>
    </location>
</feature>
<evidence type="ECO:0000313" key="3">
    <source>
        <dbReference type="Proteomes" id="UP000001396"/>
    </source>
</evidence>
<dbReference type="AlphaFoldDB" id="D3BPQ5"/>
<keyword evidence="1" id="KW-0472">Membrane</keyword>
<evidence type="ECO:0000256" key="1">
    <source>
        <dbReference type="SAM" id="Phobius"/>
    </source>
</evidence>
<gene>
    <name evidence="2" type="ORF">PPL_09922</name>
</gene>
<comment type="caution">
    <text evidence="2">The sequence shown here is derived from an EMBL/GenBank/DDBJ whole genome shotgun (WGS) entry which is preliminary data.</text>
</comment>
<accession>D3BPQ5</accession>
<keyword evidence="1" id="KW-0812">Transmembrane</keyword>
<evidence type="ECO:0000313" key="2">
    <source>
        <dbReference type="EMBL" id="EFA76617.1"/>
    </source>
</evidence>
<dbReference type="EMBL" id="ADBJ01000045">
    <property type="protein sequence ID" value="EFA76617.1"/>
    <property type="molecule type" value="Genomic_DNA"/>
</dbReference>
<dbReference type="GeneID" id="31365394"/>
<dbReference type="Proteomes" id="UP000001396">
    <property type="component" value="Unassembled WGS sequence"/>
</dbReference>